<proteinExistence type="predicted"/>
<dbReference type="EMBL" id="CAAALY010007385">
    <property type="protein sequence ID" value="VEL09844.1"/>
    <property type="molecule type" value="Genomic_DNA"/>
</dbReference>
<keyword evidence="2" id="KW-1185">Reference proteome</keyword>
<evidence type="ECO:0000313" key="2">
    <source>
        <dbReference type="Proteomes" id="UP000784294"/>
    </source>
</evidence>
<comment type="caution">
    <text evidence="1">The sequence shown here is derived from an EMBL/GenBank/DDBJ whole genome shotgun (WGS) entry which is preliminary data.</text>
</comment>
<reference evidence="1" key="1">
    <citation type="submission" date="2018-11" db="EMBL/GenBank/DDBJ databases">
        <authorList>
            <consortium name="Pathogen Informatics"/>
        </authorList>
    </citation>
    <scope>NUCLEOTIDE SEQUENCE</scope>
</reference>
<sequence>MTWPFTTNTEARAYRSSIVGQTSVVHTVVFTFTLNRRKALGTVKMSMRKSLHICSLAPTTSIAGKPPSQPNANWMAQLHIIKI</sequence>
<evidence type="ECO:0000313" key="1">
    <source>
        <dbReference type="EMBL" id="VEL09844.1"/>
    </source>
</evidence>
<accession>A0A3S5A8F8</accession>
<organism evidence="1 2">
    <name type="scientific">Protopolystoma xenopodis</name>
    <dbReference type="NCBI Taxonomy" id="117903"/>
    <lineage>
        <taxon>Eukaryota</taxon>
        <taxon>Metazoa</taxon>
        <taxon>Spiralia</taxon>
        <taxon>Lophotrochozoa</taxon>
        <taxon>Platyhelminthes</taxon>
        <taxon>Monogenea</taxon>
        <taxon>Polyopisthocotylea</taxon>
        <taxon>Polystomatidea</taxon>
        <taxon>Polystomatidae</taxon>
        <taxon>Protopolystoma</taxon>
    </lineage>
</organism>
<name>A0A3S5A8F8_9PLAT</name>
<protein>
    <submittedName>
        <fullName evidence="1">Uncharacterized protein</fullName>
    </submittedName>
</protein>
<dbReference type="AlphaFoldDB" id="A0A3S5A8F8"/>
<gene>
    <name evidence="1" type="ORF">PXEA_LOCUS3284</name>
</gene>
<dbReference type="Proteomes" id="UP000784294">
    <property type="component" value="Unassembled WGS sequence"/>
</dbReference>